<feature type="transmembrane region" description="Helical" evidence="2">
    <location>
        <begin position="54"/>
        <end position="71"/>
    </location>
</feature>
<keyword evidence="2" id="KW-0812">Transmembrane</keyword>
<organism evidence="3 4">
    <name type="scientific">Actinophytocola oryzae</name>
    <dbReference type="NCBI Taxonomy" id="502181"/>
    <lineage>
        <taxon>Bacteria</taxon>
        <taxon>Bacillati</taxon>
        <taxon>Actinomycetota</taxon>
        <taxon>Actinomycetes</taxon>
        <taxon>Pseudonocardiales</taxon>
        <taxon>Pseudonocardiaceae</taxon>
    </lineage>
</organism>
<evidence type="ECO:0000256" key="1">
    <source>
        <dbReference type="SAM" id="MobiDB-lite"/>
    </source>
</evidence>
<comment type="caution">
    <text evidence="3">The sequence shown here is derived from an EMBL/GenBank/DDBJ whole genome shotgun (WGS) entry which is preliminary data.</text>
</comment>
<name>A0A4R7UUV3_9PSEU</name>
<dbReference type="Proteomes" id="UP000294927">
    <property type="component" value="Unassembled WGS sequence"/>
</dbReference>
<dbReference type="EMBL" id="SOCP01000023">
    <property type="protein sequence ID" value="TDV40478.1"/>
    <property type="molecule type" value="Genomic_DNA"/>
</dbReference>
<gene>
    <name evidence="3" type="ORF">CLV71_123189</name>
</gene>
<evidence type="ECO:0000313" key="4">
    <source>
        <dbReference type="Proteomes" id="UP000294927"/>
    </source>
</evidence>
<evidence type="ECO:0000313" key="3">
    <source>
        <dbReference type="EMBL" id="TDV40478.1"/>
    </source>
</evidence>
<reference evidence="3 4" key="1">
    <citation type="submission" date="2019-03" db="EMBL/GenBank/DDBJ databases">
        <title>Genomic Encyclopedia of Archaeal and Bacterial Type Strains, Phase II (KMG-II): from individual species to whole genera.</title>
        <authorList>
            <person name="Goeker M."/>
        </authorList>
    </citation>
    <scope>NUCLEOTIDE SEQUENCE [LARGE SCALE GENOMIC DNA]</scope>
    <source>
        <strain evidence="3 4">DSM 45499</strain>
    </source>
</reference>
<keyword evidence="2" id="KW-1133">Transmembrane helix</keyword>
<protein>
    <submittedName>
        <fullName evidence="3">Uncharacterized protein</fullName>
    </submittedName>
</protein>
<feature type="compositionally biased region" description="Basic and acidic residues" evidence="1">
    <location>
        <begin position="92"/>
        <end position="106"/>
    </location>
</feature>
<sequence>MILYNATTDNLAPLAAQAAAQGTPPPAMDSISDLPEPVRTTVAGLLADAFSSTFVWALVLLAIAFIPALFLPRGRTTPAMVEGGVVPSDMDGSTRDEAPEPAADRR</sequence>
<proteinExistence type="predicted"/>
<keyword evidence="4" id="KW-1185">Reference proteome</keyword>
<accession>A0A4R7UUV3</accession>
<dbReference type="AlphaFoldDB" id="A0A4R7UUV3"/>
<evidence type="ECO:0000256" key="2">
    <source>
        <dbReference type="SAM" id="Phobius"/>
    </source>
</evidence>
<keyword evidence="2" id="KW-0472">Membrane</keyword>
<feature type="region of interest" description="Disordered" evidence="1">
    <location>
        <begin position="80"/>
        <end position="106"/>
    </location>
</feature>